<dbReference type="Ensembl" id="ENSCPIT00010007495.1">
    <property type="protein sequence ID" value="ENSCPIP00010006356.1"/>
    <property type="gene ID" value="ENSCPIG00010004915.1"/>
</dbReference>
<evidence type="ECO:0000259" key="8">
    <source>
        <dbReference type="PROSITE" id="PS51805"/>
    </source>
</evidence>
<dbReference type="InterPro" id="IPR050701">
    <property type="entry name" value="Histone_Mod_Regulator"/>
</dbReference>
<evidence type="ECO:0000256" key="5">
    <source>
        <dbReference type="SAM" id="Coils"/>
    </source>
</evidence>
<keyword evidence="2 4" id="KW-0863">Zinc-finger</keyword>
<feature type="domain" description="PHD-type" evidence="8">
    <location>
        <begin position="34"/>
        <end position="153"/>
    </location>
</feature>
<organism evidence="9 10">
    <name type="scientific">Chrysolophus pictus</name>
    <name type="common">Golden pheasant</name>
    <name type="synonym">Phasianus pictus</name>
    <dbReference type="NCBI Taxonomy" id="9089"/>
    <lineage>
        <taxon>Eukaryota</taxon>
        <taxon>Metazoa</taxon>
        <taxon>Chordata</taxon>
        <taxon>Craniata</taxon>
        <taxon>Vertebrata</taxon>
        <taxon>Euteleostomi</taxon>
        <taxon>Archelosauria</taxon>
        <taxon>Archosauria</taxon>
        <taxon>Dinosauria</taxon>
        <taxon>Saurischia</taxon>
        <taxon>Theropoda</taxon>
        <taxon>Coelurosauria</taxon>
        <taxon>Aves</taxon>
        <taxon>Neognathae</taxon>
        <taxon>Galloanserae</taxon>
        <taxon>Galliformes</taxon>
        <taxon>Phasianidae</taxon>
        <taxon>Phasianinae</taxon>
        <taxon>Chrysolophus</taxon>
    </lineage>
</organism>
<dbReference type="GO" id="GO:0042393">
    <property type="term" value="F:histone binding"/>
    <property type="evidence" value="ECO:0007669"/>
    <property type="project" value="TreeGrafter"/>
</dbReference>
<evidence type="ECO:0000259" key="7">
    <source>
        <dbReference type="PROSITE" id="PS50016"/>
    </source>
</evidence>
<evidence type="ECO:0000256" key="6">
    <source>
        <dbReference type="SAM" id="MobiDB-lite"/>
    </source>
</evidence>
<dbReference type="Pfam" id="PF13832">
    <property type="entry name" value="zf-HC5HC2H_2"/>
    <property type="match status" value="1"/>
</dbReference>
<dbReference type="GO" id="GO:0006357">
    <property type="term" value="P:regulation of transcription by RNA polymerase II"/>
    <property type="evidence" value="ECO:0007669"/>
    <property type="project" value="TreeGrafter"/>
</dbReference>
<feature type="coiled-coil region" evidence="5">
    <location>
        <begin position="589"/>
        <end position="623"/>
    </location>
</feature>
<dbReference type="PANTHER" id="PTHR13793:SF90">
    <property type="entry name" value="PROTEIN AF-17"/>
    <property type="match status" value="1"/>
</dbReference>
<dbReference type="GO" id="GO:0031491">
    <property type="term" value="F:nucleosome binding"/>
    <property type="evidence" value="ECO:0007669"/>
    <property type="project" value="TreeGrafter"/>
</dbReference>
<dbReference type="PROSITE" id="PS51805">
    <property type="entry name" value="EPHD"/>
    <property type="match status" value="1"/>
</dbReference>
<dbReference type="InterPro" id="IPR013083">
    <property type="entry name" value="Znf_RING/FYVE/PHD"/>
</dbReference>
<dbReference type="CDD" id="cd15709">
    <property type="entry name" value="ePHD_AF17"/>
    <property type="match status" value="1"/>
</dbReference>
<evidence type="ECO:0000313" key="10">
    <source>
        <dbReference type="Proteomes" id="UP000694543"/>
    </source>
</evidence>
<feature type="region of interest" description="Disordered" evidence="6">
    <location>
        <begin position="888"/>
        <end position="952"/>
    </location>
</feature>
<sequence>MYVSAPLAACYGIVQVPTGPWFCRKCESQERAARVRCELCPHKDGALKRTDNGGWAHVVCALYIPEVQFANVLTMEPIVLQYVPHDRFNKTCYICEEQGRESKAASGACMACNRHGCRQAFHVTCAQMAGLLCEEEVLEVDNVKYCGYCKYHFNKMVSFLILPVVTSVFAACQGSSSHHEGSKETSEVGRSEVKGKKSSSHGSSHKGKKTGSGKSSAGFSSASSSSTFQPAGTSCSSLQCSQDFVAFPKLEQDDEKYRKPVSSSSSSHCSPLYEGQKGDIFEQKVIFSGFGSIMRFSTSAVSQPRARDASPVDYKASNPIGGPSATGGVATSSSHKRMPSLSMEEGEVLKEKKHKGSKKNKHGPGRPKGGKSKEMLGAQLAGSTSTSSSPFSGGSLVSSSISNSSRPFSHTGNLPSLSMESPLLSSGIYTSNKDPISHGGGVLRAVCSTPLSSSLLAHQGTASIPPLNRSPFASTIPTSSSSSVSTTQVFSLAGSTFSLPSSHIFGTLMNGVPLCASPHPEPDLEDCSFGCRGTSPQESLSSMSWQWGCVLGANLHSLCSNCSTPVCSPFFSSSPWIPSLLPLFSSVAVVEMLKALHSLQKENQRLQEQIMTLTAKKERLQLLNVQLSVPFPVVTSSNGPGSQTHYILPMCNNDSLSISKSPPCKNSFGIENSLSTSSEDPHSGCPSRSSSSLSFHSTPPPLPMLQQSPASLPLPGVQQVNGLARVAGSGLGGGTTASHSLSTVPMVDGLMGTVAGGQQMPINGILGNLNGAQAAQPPSALTQASGPPTLQLSTSLSSPLTEQQRHVLHQHEQQLQQLQQLLTSQPLNPEQQALVFQMMQQIQQKRELQRLQMTSSSQLSMSSLLAATYTPLLSLMASLSPQQLNPSNALLAPPQATPPLSAPGSSLMASGTGIPPVLTAQTNPFLNLQADGNTPKGTNMNEKGAPLTQDKG</sequence>
<feature type="compositionally biased region" description="Basic residues" evidence="6">
    <location>
        <begin position="351"/>
        <end position="370"/>
    </location>
</feature>
<keyword evidence="5" id="KW-0175">Coiled coil</keyword>
<dbReference type="Gene3D" id="3.30.40.10">
    <property type="entry name" value="Zinc/RING finger domain, C3HC4 (zinc finger)"/>
    <property type="match status" value="1"/>
</dbReference>
<dbReference type="GO" id="GO:0008270">
    <property type="term" value="F:zinc ion binding"/>
    <property type="evidence" value="ECO:0007669"/>
    <property type="project" value="UniProtKB-KW"/>
</dbReference>
<keyword evidence="1" id="KW-0479">Metal-binding</keyword>
<dbReference type="FunFam" id="3.30.40.10:FF:000042">
    <property type="entry name" value="protein AF-10 isoform X1"/>
    <property type="match status" value="1"/>
</dbReference>
<dbReference type="Proteomes" id="UP000694543">
    <property type="component" value="Unplaced"/>
</dbReference>
<protein>
    <submittedName>
        <fullName evidence="9">MLLT6, PHD finger containing</fullName>
    </submittedName>
</protein>
<evidence type="ECO:0000256" key="2">
    <source>
        <dbReference type="ARBA" id="ARBA00022771"/>
    </source>
</evidence>
<feature type="domain" description="PHD-type" evidence="7">
    <location>
        <begin position="89"/>
        <end position="152"/>
    </location>
</feature>
<dbReference type="AlphaFoldDB" id="A0A8C3L7S6"/>
<feature type="compositionally biased region" description="Polar residues" evidence="6">
    <location>
        <begin position="919"/>
        <end position="941"/>
    </location>
</feature>
<feature type="compositionally biased region" description="Low complexity" evidence="6">
    <location>
        <begin position="683"/>
        <end position="697"/>
    </location>
</feature>
<dbReference type="SMART" id="SM00249">
    <property type="entry name" value="PHD"/>
    <property type="match status" value="1"/>
</dbReference>
<evidence type="ECO:0000256" key="4">
    <source>
        <dbReference type="PROSITE-ProRule" id="PRU00146"/>
    </source>
</evidence>
<proteinExistence type="predicted"/>
<accession>A0A8C3L7S6</accession>
<keyword evidence="10" id="KW-1185">Reference proteome</keyword>
<evidence type="ECO:0000313" key="9">
    <source>
        <dbReference type="Ensembl" id="ENSCPIP00010006356.1"/>
    </source>
</evidence>
<dbReference type="InterPro" id="IPR034732">
    <property type="entry name" value="EPHD"/>
</dbReference>
<feature type="region of interest" description="Disordered" evidence="6">
    <location>
        <begin position="299"/>
        <end position="416"/>
    </location>
</feature>
<feature type="region of interest" description="Disordered" evidence="6">
    <location>
        <begin position="675"/>
        <end position="716"/>
    </location>
</feature>
<dbReference type="GO" id="GO:0005634">
    <property type="term" value="C:nucleus"/>
    <property type="evidence" value="ECO:0007669"/>
    <property type="project" value="TreeGrafter"/>
</dbReference>
<dbReference type="InterPro" id="IPR019787">
    <property type="entry name" value="Znf_PHD-finger"/>
</dbReference>
<dbReference type="InterPro" id="IPR001965">
    <property type="entry name" value="Znf_PHD"/>
</dbReference>
<keyword evidence="3" id="KW-0862">Zinc</keyword>
<evidence type="ECO:0000256" key="1">
    <source>
        <dbReference type="ARBA" id="ARBA00022723"/>
    </source>
</evidence>
<reference evidence="9" key="1">
    <citation type="submission" date="2025-08" db="UniProtKB">
        <authorList>
            <consortium name="Ensembl"/>
        </authorList>
    </citation>
    <scope>IDENTIFICATION</scope>
</reference>
<feature type="region of interest" description="Disordered" evidence="6">
    <location>
        <begin position="175"/>
        <end position="218"/>
    </location>
</feature>
<feature type="compositionally biased region" description="Basic residues" evidence="6">
    <location>
        <begin position="196"/>
        <end position="211"/>
    </location>
</feature>
<evidence type="ECO:0000256" key="3">
    <source>
        <dbReference type="ARBA" id="ARBA00022833"/>
    </source>
</evidence>
<reference evidence="9" key="2">
    <citation type="submission" date="2025-09" db="UniProtKB">
        <authorList>
            <consortium name="Ensembl"/>
        </authorList>
    </citation>
    <scope>IDENTIFICATION</scope>
</reference>
<feature type="compositionally biased region" description="Basic and acidic residues" evidence="6">
    <location>
        <begin position="177"/>
        <end position="195"/>
    </location>
</feature>
<dbReference type="PROSITE" id="PS50016">
    <property type="entry name" value="ZF_PHD_2"/>
    <property type="match status" value="1"/>
</dbReference>
<feature type="compositionally biased region" description="Low complexity" evidence="6">
    <location>
        <begin position="383"/>
        <end position="416"/>
    </location>
</feature>
<dbReference type="PANTHER" id="PTHR13793">
    <property type="entry name" value="PHD FINGER PROTEINS"/>
    <property type="match status" value="1"/>
</dbReference>
<name>A0A8C3L7S6_CHRPC</name>